<proteinExistence type="predicted"/>
<sequence length="241" mass="27871">MNEIYKQHPSEPRSNIAKCDNYDPDKYVIGLTSGTVTTDEALTPNRPPRLTQATVGMYLKPTTRELDEVPPRPTIDELPTAVINRMLAKDKAFLIDKPGADAYTLTDAYYHFGMVTDRITPHHQSVFPRSYQYELECVKHRRLHSCDKNYEDGEPKKQLPAHCRDCSKGTAALSAFQLEWAPDPVQRRWRQYPDLTRPLTEEEIRCSMGEVGRPFRSEACNWYYENYPSKKYDTIGRKFSS</sequence>
<protein>
    <submittedName>
        <fullName evidence="1">(diamondback moth) hypothetical protein</fullName>
    </submittedName>
</protein>
<gene>
    <name evidence="1" type="ORF">PLXY2_LOCUS16424</name>
</gene>
<dbReference type="EMBL" id="CAJHNJ030000505">
    <property type="protein sequence ID" value="CAG9138173.1"/>
    <property type="molecule type" value="Genomic_DNA"/>
</dbReference>
<evidence type="ECO:0000313" key="1">
    <source>
        <dbReference type="EMBL" id="CAG9138173.1"/>
    </source>
</evidence>
<evidence type="ECO:0000313" key="2">
    <source>
        <dbReference type="Proteomes" id="UP000653454"/>
    </source>
</evidence>
<comment type="caution">
    <text evidence="1">The sequence shown here is derived from an EMBL/GenBank/DDBJ whole genome shotgun (WGS) entry which is preliminary data.</text>
</comment>
<reference evidence="1" key="1">
    <citation type="submission" date="2020-11" db="EMBL/GenBank/DDBJ databases">
        <authorList>
            <person name="Whiteford S."/>
        </authorList>
    </citation>
    <scope>NUCLEOTIDE SEQUENCE</scope>
</reference>
<accession>A0A8S4GAL4</accession>
<dbReference type="Proteomes" id="UP000653454">
    <property type="component" value="Unassembled WGS sequence"/>
</dbReference>
<keyword evidence="2" id="KW-1185">Reference proteome</keyword>
<dbReference type="AlphaFoldDB" id="A0A8S4GAL4"/>
<name>A0A8S4GAL4_PLUXY</name>
<organism evidence="1 2">
    <name type="scientific">Plutella xylostella</name>
    <name type="common">Diamondback moth</name>
    <name type="synonym">Plutella maculipennis</name>
    <dbReference type="NCBI Taxonomy" id="51655"/>
    <lineage>
        <taxon>Eukaryota</taxon>
        <taxon>Metazoa</taxon>
        <taxon>Ecdysozoa</taxon>
        <taxon>Arthropoda</taxon>
        <taxon>Hexapoda</taxon>
        <taxon>Insecta</taxon>
        <taxon>Pterygota</taxon>
        <taxon>Neoptera</taxon>
        <taxon>Endopterygota</taxon>
        <taxon>Lepidoptera</taxon>
        <taxon>Glossata</taxon>
        <taxon>Ditrysia</taxon>
        <taxon>Yponomeutoidea</taxon>
        <taxon>Plutellidae</taxon>
        <taxon>Plutella</taxon>
    </lineage>
</organism>